<comment type="cofactor">
    <cofactor evidence="7">
        <name>Mg(2+)</name>
        <dbReference type="ChEBI" id="CHEBI:18420"/>
    </cofactor>
</comment>
<evidence type="ECO:0000256" key="1">
    <source>
        <dbReference type="ARBA" id="ARBA00022679"/>
    </source>
</evidence>
<reference evidence="11" key="1">
    <citation type="submission" date="2015-02" db="EMBL/GenBank/DDBJ databases">
        <authorList>
            <person name="Chooi Y.-H."/>
        </authorList>
    </citation>
    <scope>NUCLEOTIDE SEQUENCE [LARGE SCALE GENOMIC DNA]</scope>
    <source>
        <strain evidence="11">strain Y</strain>
    </source>
</reference>
<sequence length="988" mass="108637">MGLTDHEASGALYTRIAETPYASSPERWRGEVADLRASAEAAGFESATISQILSAPKTEQLLIGTFCGSPYLFGLARRDPARLFRVLATNPEDLFETLKVRLEKSTQAATEAGDQAAIMRAVREFKSEVALLTALADLGGVWSVMTVTRTLSETADAALRASVRYLFARAIAKGDWLASEEGAEGVDGSGYIVLGMGKYGADELNYSSDIDLIVFFDRDRARLREGVEAQTFFVRLTRELVKLIQEHTADGYVFRTDLRLRPDAGATQLAMSTDAAMAYYESFGQNWERAALIKARAVAGDLRAGEALLRELQPFIWRKYLDFAAIADVHAMKRQIHAFKGFGKIGVAGHNIKVGRGGIREIEFFAQTQQLIAGGRQRDLRSRRTLDTLATLAERGWIREDVRDDLVQAYCFLRRIEHRLQMVADEQTQLLPDDPERLESLALFSGYENVEQFSLALKAVFEKVQAHYAALFEDMPELTKRGSNMVFAGGEDDPETVATLKAMGFSQPSTVIAMVRGWHHGRYPAVRSPRSQERLTEVQPLLIEALAATVDPDAAIATFDRFLSQLPTGVQLFSLLRAHPGLMQLVAHIMGSAPRLAGVLSRRRRLLDAVLDPRTYDTRPSAAELDEIIATEIAAAPDFQGVLDASRIVGNEQGFLIGVRVLSGTIDASQAGGAYALVAERLIAALLTAARDELARVNGQIAGGEVAVIAMGKLGSREMTAASDLDLIVVYDFVPGVEESNGERPLSPSQYYARLTQRLISALSAPTAEGKLYDVDMRLRPSGQQGPVATKISSFVNYQTEEAWTWEHMALTRARVVAATGDLGERVTTSIRDVLVRPRDRSKIASDVREMRERIFAEKGATNIWNLKHVRGGLVDLEFIAQFLQLVSAGQNPEVLDQTTYTSLERLRDAGFLTAGQADVLLPATRLIHDLTQILRICTDGNFDRDTAPLGLKELLARAGDAPSFIMLEEHLTVTLAAVADMFEEIVR</sequence>
<comment type="catalytic activity">
    <reaction evidence="7">
        <text>[glutamine synthetase]-O(4)-(5'-adenylyl)-L-tyrosine + phosphate = [glutamine synthetase]-L-tyrosine + ADP</text>
        <dbReference type="Rhea" id="RHEA:43716"/>
        <dbReference type="Rhea" id="RHEA-COMP:10660"/>
        <dbReference type="Rhea" id="RHEA-COMP:10661"/>
        <dbReference type="ChEBI" id="CHEBI:43474"/>
        <dbReference type="ChEBI" id="CHEBI:46858"/>
        <dbReference type="ChEBI" id="CHEBI:83624"/>
        <dbReference type="ChEBI" id="CHEBI:456216"/>
        <dbReference type="EC" id="2.7.7.89"/>
    </reaction>
</comment>
<dbReference type="Pfam" id="PF08335">
    <property type="entry name" value="GlnD_UR_UTase"/>
    <property type="match status" value="2"/>
</dbReference>
<dbReference type="OrthoDB" id="9759366at2"/>
<dbReference type="GO" id="GO:0008882">
    <property type="term" value="F:[glutamate-ammonia-ligase] adenylyltransferase activity"/>
    <property type="evidence" value="ECO:0007669"/>
    <property type="project" value="UniProtKB-UniRule"/>
</dbReference>
<feature type="region of interest" description="Adenylyl transferase" evidence="7">
    <location>
        <begin position="486"/>
        <end position="988"/>
    </location>
</feature>
<dbReference type="GO" id="GO:0000820">
    <property type="term" value="P:regulation of glutamine family amino acid metabolic process"/>
    <property type="evidence" value="ECO:0007669"/>
    <property type="project" value="UniProtKB-UniRule"/>
</dbReference>
<accession>A0A0D6JJZ2</accession>
<dbReference type="InterPro" id="IPR043519">
    <property type="entry name" value="NT_sf"/>
</dbReference>
<keyword evidence="11" id="KW-1185">Reference proteome</keyword>
<evidence type="ECO:0000259" key="9">
    <source>
        <dbReference type="Pfam" id="PF08335"/>
    </source>
</evidence>
<dbReference type="AlphaFoldDB" id="A0A0D6JJZ2"/>
<feature type="domain" description="Glutamate-ammonia ligase adenylyltransferase repeated" evidence="8">
    <location>
        <begin position="64"/>
        <end position="309"/>
    </location>
</feature>
<dbReference type="KEGG" id="fiy:BN1229_v1_3435"/>
<dbReference type="SUPFAM" id="SSF81593">
    <property type="entry name" value="Nucleotidyltransferase substrate binding subunit/domain"/>
    <property type="match status" value="2"/>
</dbReference>
<dbReference type="PANTHER" id="PTHR30621:SF0">
    <property type="entry name" value="BIFUNCTIONAL GLUTAMINE SYNTHETASE ADENYLYLTRANSFERASE_ADENYLYL-REMOVING ENZYME"/>
    <property type="match status" value="1"/>
</dbReference>
<proteinExistence type="inferred from homology"/>
<feature type="region of interest" description="Adenylyl removase" evidence="7">
    <location>
        <begin position="1"/>
        <end position="477"/>
    </location>
</feature>
<dbReference type="CDD" id="cd05401">
    <property type="entry name" value="NT_GlnE_GlnD_like"/>
    <property type="match status" value="2"/>
</dbReference>
<organism evidence="10 11">
    <name type="scientific">Candidatus Filomicrobium marinum</name>
    <dbReference type="NCBI Taxonomy" id="1608628"/>
    <lineage>
        <taxon>Bacteria</taxon>
        <taxon>Pseudomonadati</taxon>
        <taxon>Pseudomonadota</taxon>
        <taxon>Alphaproteobacteria</taxon>
        <taxon>Hyphomicrobiales</taxon>
        <taxon>Hyphomicrobiaceae</taxon>
        <taxon>Filomicrobium</taxon>
    </lineage>
</organism>
<keyword evidence="2 7" id="KW-0548">Nucleotidyltransferase</keyword>
<dbReference type="Gene3D" id="1.20.120.330">
    <property type="entry name" value="Nucleotidyltransferases domain 2"/>
    <property type="match status" value="2"/>
</dbReference>
<dbReference type="PANTHER" id="PTHR30621">
    <property type="entry name" value="GLUTAMINE SYNTHETASE ADENYLYLTRANSFERASE"/>
    <property type="match status" value="1"/>
</dbReference>
<dbReference type="InterPro" id="IPR013546">
    <property type="entry name" value="PII_UdlTrfase/GS_AdlTrfase"/>
</dbReference>
<evidence type="ECO:0000256" key="2">
    <source>
        <dbReference type="ARBA" id="ARBA00022695"/>
    </source>
</evidence>
<comment type="similarity">
    <text evidence="7">Belongs to the GlnE family.</text>
</comment>
<evidence type="ECO:0000259" key="8">
    <source>
        <dbReference type="Pfam" id="PF03710"/>
    </source>
</evidence>
<comment type="function">
    <text evidence="7">Involved in the regulation of glutamine synthetase GlnA, a key enzyme in the process to assimilate ammonia. When cellular nitrogen levels are high, the C-terminal adenylyl transferase (AT) inactivates GlnA by covalent transfer of an adenylyl group from ATP to specific tyrosine residue of GlnA, thus reducing its activity. Conversely, when nitrogen levels are low, the N-terminal adenylyl removase (AR) activates GlnA by removing the adenylyl group by phosphorolysis, increasing its activity. The regulatory region of GlnE binds the signal transduction protein PII (GlnB) which indicates the nitrogen status of the cell.</text>
</comment>
<name>A0A0D6JJZ2_9HYPH</name>
<evidence type="ECO:0000256" key="4">
    <source>
        <dbReference type="ARBA" id="ARBA00022840"/>
    </source>
</evidence>
<dbReference type="GO" id="GO:0016874">
    <property type="term" value="F:ligase activity"/>
    <property type="evidence" value="ECO:0007669"/>
    <property type="project" value="UniProtKB-KW"/>
</dbReference>
<dbReference type="NCBIfam" id="NF008292">
    <property type="entry name" value="PRK11072.1"/>
    <property type="match status" value="1"/>
</dbReference>
<keyword evidence="1 7" id="KW-0808">Transferase</keyword>
<dbReference type="InterPro" id="IPR005190">
    <property type="entry name" value="GlnE_rpt_dom"/>
</dbReference>
<dbReference type="RefSeq" id="WP_152024990.1">
    <property type="nucleotide sequence ID" value="NZ_LN829118.1"/>
</dbReference>
<dbReference type="Gene3D" id="1.20.120.1510">
    <property type="match status" value="1"/>
</dbReference>
<keyword evidence="6 7" id="KW-0511">Multifunctional enzyme</keyword>
<dbReference type="GO" id="GO:0005524">
    <property type="term" value="F:ATP binding"/>
    <property type="evidence" value="ECO:0007669"/>
    <property type="project" value="UniProtKB-UniRule"/>
</dbReference>
<keyword evidence="5 7" id="KW-0460">Magnesium</keyword>
<keyword evidence="4 7" id="KW-0067">ATP-binding</keyword>
<evidence type="ECO:0000256" key="7">
    <source>
        <dbReference type="HAMAP-Rule" id="MF_00802"/>
    </source>
</evidence>
<evidence type="ECO:0000313" key="10">
    <source>
        <dbReference type="EMBL" id="CPR22002.1"/>
    </source>
</evidence>
<dbReference type="EMBL" id="LN829119">
    <property type="protein sequence ID" value="CPR22002.1"/>
    <property type="molecule type" value="Genomic_DNA"/>
</dbReference>
<dbReference type="NCBIfam" id="NF010706">
    <property type="entry name" value="PRK14108.1"/>
    <property type="match status" value="1"/>
</dbReference>
<dbReference type="EC" id="2.7.7.89" evidence="7"/>
<comment type="catalytic activity">
    <reaction evidence="7">
        <text>[glutamine synthetase]-L-tyrosine + ATP = [glutamine synthetase]-O(4)-(5'-adenylyl)-L-tyrosine + diphosphate</text>
        <dbReference type="Rhea" id="RHEA:18589"/>
        <dbReference type="Rhea" id="RHEA-COMP:10660"/>
        <dbReference type="Rhea" id="RHEA-COMP:10661"/>
        <dbReference type="ChEBI" id="CHEBI:30616"/>
        <dbReference type="ChEBI" id="CHEBI:33019"/>
        <dbReference type="ChEBI" id="CHEBI:46858"/>
        <dbReference type="ChEBI" id="CHEBI:83624"/>
        <dbReference type="EC" id="2.7.7.42"/>
    </reaction>
</comment>
<dbReference type="EC" id="2.7.7.42" evidence="7"/>
<dbReference type="GO" id="GO:0047388">
    <property type="term" value="F:[glutamine synthetase]-adenylyl-L-tyrosine phosphorylase activity"/>
    <property type="evidence" value="ECO:0007669"/>
    <property type="project" value="UniProtKB-EC"/>
</dbReference>
<protein>
    <recommendedName>
        <fullName evidence="7">Bifunctional glutamine synthetase adenylyltransferase/adenylyl-removing enzyme</fullName>
    </recommendedName>
    <alternativeName>
        <fullName evidence="7">ATP:glutamine synthetase adenylyltransferase</fullName>
    </alternativeName>
    <alternativeName>
        <fullName evidence="7">ATase</fullName>
    </alternativeName>
    <domain>
        <recommendedName>
            <fullName evidence="7">Glutamine synthetase adenylyl-L-tyrosine phosphorylase</fullName>
            <ecNumber evidence="7">2.7.7.89</ecNumber>
        </recommendedName>
        <alternativeName>
            <fullName evidence="7">Adenylyl removase</fullName>
            <shortName evidence="7">AR</shortName>
            <shortName evidence="7">AT-N</shortName>
        </alternativeName>
    </domain>
    <domain>
        <recommendedName>
            <fullName evidence="7">Glutamine synthetase adenylyl transferase</fullName>
            <ecNumber evidence="7">2.7.7.42</ecNumber>
        </recommendedName>
        <alternativeName>
            <fullName evidence="7">Adenylyl transferase</fullName>
            <shortName evidence="7">AT</shortName>
            <shortName evidence="7">AT-C</shortName>
        </alternativeName>
    </domain>
</protein>
<keyword evidence="10" id="KW-0436">Ligase</keyword>
<dbReference type="SUPFAM" id="SSF81301">
    <property type="entry name" value="Nucleotidyltransferase"/>
    <property type="match status" value="2"/>
</dbReference>
<feature type="domain" description="Glutamate-ammonia ligase adenylyltransferase repeated" evidence="8">
    <location>
        <begin position="585"/>
        <end position="826"/>
    </location>
</feature>
<dbReference type="Pfam" id="PF03710">
    <property type="entry name" value="GlnE"/>
    <property type="match status" value="2"/>
</dbReference>
<feature type="domain" description="PII-uridylyltransferase/Glutamine-synthetase adenylyltransferase" evidence="9">
    <location>
        <begin position="347"/>
        <end position="472"/>
    </location>
</feature>
<dbReference type="GO" id="GO:0005829">
    <property type="term" value="C:cytosol"/>
    <property type="evidence" value="ECO:0007669"/>
    <property type="project" value="TreeGrafter"/>
</dbReference>
<dbReference type="Gene3D" id="3.30.460.10">
    <property type="entry name" value="Beta Polymerase, domain 2"/>
    <property type="match status" value="2"/>
</dbReference>
<feature type="domain" description="PII-uridylyltransferase/Glutamine-synthetase adenylyltransferase" evidence="9">
    <location>
        <begin position="856"/>
        <end position="949"/>
    </location>
</feature>
<dbReference type="HAMAP" id="MF_00802">
    <property type="entry name" value="GlnE"/>
    <property type="match status" value="1"/>
</dbReference>
<dbReference type="GO" id="GO:0000287">
    <property type="term" value="F:magnesium ion binding"/>
    <property type="evidence" value="ECO:0007669"/>
    <property type="project" value="UniProtKB-UniRule"/>
</dbReference>
<evidence type="ECO:0000313" key="11">
    <source>
        <dbReference type="Proteomes" id="UP000033187"/>
    </source>
</evidence>
<keyword evidence="3 7" id="KW-0547">Nucleotide-binding</keyword>
<dbReference type="InterPro" id="IPR023057">
    <property type="entry name" value="GlnE"/>
</dbReference>
<evidence type="ECO:0000256" key="3">
    <source>
        <dbReference type="ARBA" id="ARBA00022741"/>
    </source>
</evidence>
<gene>
    <name evidence="7 10" type="primary">glnE</name>
    <name evidence="10" type="ORF">YBN1229_v1_3435</name>
</gene>
<dbReference type="Proteomes" id="UP000033187">
    <property type="component" value="Chromosome 1"/>
</dbReference>
<evidence type="ECO:0000256" key="6">
    <source>
        <dbReference type="ARBA" id="ARBA00023268"/>
    </source>
</evidence>
<evidence type="ECO:0000256" key="5">
    <source>
        <dbReference type="ARBA" id="ARBA00022842"/>
    </source>
</evidence>